<proteinExistence type="predicted"/>
<dbReference type="RefSeq" id="WP_316969094.1">
    <property type="nucleotide sequence ID" value="NZ_JARFPL010000019.1"/>
</dbReference>
<sequence>MTEDEIFKDLGVVPFRRLNRSGRPAPHLSLRFDSHLFSIDTSRSPKSSVQPDAYLITHAHSDHYGKSAMISPDSLASRETARALEIRHERNYEGRTFPVGGSIVVDELELKTYSTGHTIGSVAFGWETEVGTRVLVTGDVKNYENLPKCDLLVTEANYGDPWDPSCRFEDDIVGFGDAVESGATFGAYAFGKAQRAISLIRALGCKDPVGMDDKSLALTRELLPDFGPLSPMEENGTDLNVVTPWELSRVKSDRKYVLTGRSDLPFTQIRLSDHLDFKGLMRMVEKISPEAALIYHPEGRRANMMAHHLRELGMASISVSEVHDSF</sequence>
<accession>A0ABT5XFA8</accession>
<reference evidence="1 2" key="1">
    <citation type="submission" date="2023-03" db="EMBL/GenBank/DDBJ databases">
        <title>Whole genome sequencing of Methanotrichaceae archaeon M04Ac.</title>
        <authorList>
            <person name="Khomyakova M.A."/>
            <person name="Merkel A.Y."/>
            <person name="Slobodkin A.I."/>
        </authorList>
    </citation>
    <scope>NUCLEOTIDE SEQUENCE [LARGE SCALE GENOMIC DNA]</scope>
    <source>
        <strain evidence="1 2">M04Ac</strain>
    </source>
</reference>
<dbReference type="InterPro" id="IPR036866">
    <property type="entry name" value="RibonucZ/Hydroxyglut_hydro"/>
</dbReference>
<keyword evidence="2" id="KW-1185">Reference proteome</keyword>
<name>A0ABT5XFA8_9EURY</name>
<dbReference type="Proteomes" id="UP001215956">
    <property type="component" value="Unassembled WGS sequence"/>
</dbReference>
<evidence type="ECO:0000313" key="2">
    <source>
        <dbReference type="Proteomes" id="UP001215956"/>
    </source>
</evidence>
<organism evidence="1 2">
    <name type="scientific">Candidatus Methanocrinis alkalitolerans</name>
    <dbReference type="NCBI Taxonomy" id="3033395"/>
    <lineage>
        <taxon>Archaea</taxon>
        <taxon>Methanobacteriati</taxon>
        <taxon>Methanobacteriota</taxon>
        <taxon>Stenosarchaea group</taxon>
        <taxon>Methanomicrobia</taxon>
        <taxon>Methanotrichales</taxon>
        <taxon>Methanotrichaceae</taxon>
        <taxon>Methanocrinis</taxon>
    </lineage>
</organism>
<dbReference type="Gene3D" id="3.60.15.10">
    <property type="entry name" value="Ribonuclease Z/Hydroxyacylglutathione hydrolase-like"/>
    <property type="match status" value="1"/>
</dbReference>
<comment type="caution">
    <text evidence="1">The sequence shown here is derived from an EMBL/GenBank/DDBJ whole genome shotgun (WGS) entry which is preliminary data.</text>
</comment>
<dbReference type="CDD" id="cd06262">
    <property type="entry name" value="metallo-hydrolase-like_MBL-fold"/>
    <property type="match status" value="1"/>
</dbReference>
<protein>
    <submittedName>
        <fullName evidence="1">MBL fold metallo-hydrolase</fullName>
    </submittedName>
</protein>
<evidence type="ECO:0000313" key="1">
    <source>
        <dbReference type="EMBL" id="MDF0593388.1"/>
    </source>
</evidence>
<dbReference type="EMBL" id="JARFPL010000019">
    <property type="protein sequence ID" value="MDF0593388.1"/>
    <property type="molecule type" value="Genomic_DNA"/>
</dbReference>
<dbReference type="SUPFAM" id="SSF56281">
    <property type="entry name" value="Metallo-hydrolase/oxidoreductase"/>
    <property type="match status" value="1"/>
</dbReference>
<gene>
    <name evidence="1" type="ORF">P0O24_07315</name>
</gene>